<keyword evidence="3" id="KW-1185">Reference proteome</keyword>
<feature type="non-terminal residue" evidence="2">
    <location>
        <position position="184"/>
    </location>
</feature>
<evidence type="ECO:0000313" key="3">
    <source>
        <dbReference type="Proteomes" id="UP001432322"/>
    </source>
</evidence>
<evidence type="ECO:0000313" key="2">
    <source>
        <dbReference type="EMBL" id="GMT16456.1"/>
    </source>
</evidence>
<name>A0AAV5V9Y4_9BILA</name>
<proteinExistence type="predicted"/>
<feature type="compositionally biased region" description="Basic residues" evidence="1">
    <location>
        <begin position="1"/>
        <end position="13"/>
    </location>
</feature>
<sequence length="184" mass="19254">MRRRKDRARKRTDRRNSEEEEKGRESRIVHRSVGCVYKSNTDAQSRELSEETGAGDWVSLCLRLLGGLTGGGSRGSGLGRIASSDYLVEQGGNGADGGAGGLVERVESVRGGRRDGRSCALSCVGGLLAGGSDTVSGILHCCGRLVGNVSSGLQSFDGDTLHLLLDGLLLLTCLLSNSCGSLLD</sequence>
<feature type="region of interest" description="Disordered" evidence="1">
    <location>
        <begin position="1"/>
        <end position="26"/>
    </location>
</feature>
<reference evidence="2" key="1">
    <citation type="submission" date="2023-10" db="EMBL/GenBank/DDBJ databases">
        <title>Genome assembly of Pristionchus species.</title>
        <authorList>
            <person name="Yoshida K."/>
            <person name="Sommer R.J."/>
        </authorList>
    </citation>
    <scope>NUCLEOTIDE SEQUENCE</scope>
    <source>
        <strain evidence="2">RS5133</strain>
    </source>
</reference>
<protein>
    <submittedName>
        <fullName evidence="2">Uncharacterized protein</fullName>
    </submittedName>
</protein>
<dbReference type="EMBL" id="BTSY01000002">
    <property type="protein sequence ID" value="GMT16456.1"/>
    <property type="molecule type" value="Genomic_DNA"/>
</dbReference>
<dbReference type="Proteomes" id="UP001432322">
    <property type="component" value="Unassembled WGS sequence"/>
</dbReference>
<evidence type="ECO:0000256" key="1">
    <source>
        <dbReference type="SAM" id="MobiDB-lite"/>
    </source>
</evidence>
<dbReference type="AlphaFoldDB" id="A0AAV5V9Y4"/>
<comment type="caution">
    <text evidence="2">The sequence shown here is derived from an EMBL/GenBank/DDBJ whole genome shotgun (WGS) entry which is preliminary data.</text>
</comment>
<feature type="compositionally biased region" description="Basic and acidic residues" evidence="1">
    <location>
        <begin position="14"/>
        <end position="26"/>
    </location>
</feature>
<accession>A0AAV5V9Y4</accession>
<organism evidence="2 3">
    <name type="scientific">Pristionchus fissidentatus</name>
    <dbReference type="NCBI Taxonomy" id="1538716"/>
    <lineage>
        <taxon>Eukaryota</taxon>
        <taxon>Metazoa</taxon>
        <taxon>Ecdysozoa</taxon>
        <taxon>Nematoda</taxon>
        <taxon>Chromadorea</taxon>
        <taxon>Rhabditida</taxon>
        <taxon>Rhabditina</taxon>
        <taxon>Diplogasteromorpha</taxon>
        <taxon>Diplogasteroidea</taxon>
        <taxon>Neodiplogasteridae</taxon>
        <taxon>Pristionchus</taxon>
    </lineage>
</organism>
<gene>
    <name evidence="2" type="ORF">PFISCL1PPCAC_7753</name>
</gene>